<feature type="domain" description="Solute-binding protein family 5" evidence="6">
    <location>
        <begin position="82"/>
        <end position="451"/>
    </location>
</feature>
<dbReference type="GO" id="GO:0015833">
    <property type="term" value="P:peptide transport"/>
    <property type="evidence" value="ECO:0007669"/>
    <property type="project" value="TreeGrafter"/>
</dbReference>
<feature type="chain" id="PRO_5011483403" evidence="5">
    <location>
        <begin position="20"/>
        <end position="539"/>
    </location>
</feature>
<dbReference type="GO" id="GO:0043190">
    <property type="term" value="C:ATP-binding cassette (ABC) transporter complex"/>
    <property type="evidence" value="ECO:0007669"/>
    <property type="project" value="InterPro"/>
</dbReference>
<dbReference type="PIRSF" id="PIRSF002741">
    <property type="entry name" value="MppA"/>
    <property type="match status" value="1"/>
</dbReference>
<evidence type="ECO:0000256" key="3">
    <source>
        <dbReference type="ARBA" id="ARBA00022448"/>
    </source>
</evidence>
<dbReference type="InterPro" id="IPR039424">
    <property type="entry name" value="SBP_5"/>
</dbReference>
<dbReference type="CDD" id="cd08498">
    <property type="entry name" value="PBP2_NikA_DppA_OppA_like_2"/>
    <property type="match status" value="1"/>
</dbReference>
<dbReference type="Pfam" id="PF00496">
    <property type="entry name" value="SBP_bac_5"/>
    <property type="match status" value="1"/>
</dbReference>
<evidence type="ECO:0000313" key="8">
    <source>
        <dbReference type="Proteomes" id="UP000198925"/>
    </source>
</evidence>
<dbReference type="RefSeq" id="WP_342670561.1">
    <property type="nucleotide sequence ID" value="NZ_FMZX01000002.1"/>
</dbReference>
<proteinExistence type="inferred from homology"/>
<keyword evidence="4 5" id="KW-0732">Signal</keyword>
<dbReference type="Proteomes" id="UP000198925">
    <property type="component" value="Unassembled WGS sequence"/>
</dbReference>
<dbReference type="PANTHER" id="PTHR30290:SF9">
    <property type="entry name" value="OLIGOPEPTIDE-BINDING PROTEIN APPA"/>
    <property type="match status" value="1"/>
</dbReference>
<evidence type="ECO:0000256" key="5">
    <source>
        <dbReference type="SAM" id="SignalP"/>
    </source>
</evidence>
<dbReference type="PANTHER" id="PTHR30290">
    <property type="entry name" value="PERIPLASMIC BINDING COMPONENT OF ABC TRANSPORTER"/>
    <property type="match status" value="1"/>
</dbReference>
<accession>A0A1G6NIB5</accession>
<dbReference type="AlphaFoldDB" id="A0A1G6NIB5"/>
<evidence type="ECO:0000259" key="6">
    <source>
        <dbReference type="Pfam" id="PF00496"/>
    </source>
</evidence>
<comment type="subcellular location">
    <subcellularLocation>
        <location evidence="1">Periplasm</location>
    </subcellularLocation>
</comment>
<comment type="similarity">
    <text evidence="2">Belongs to the bacterial solute-binding protein 5 family.</text>
</comment>
<feature type="signal peptide" evidence="5">
    <location>
        <begin position="1"/>
        <end position="19"/>
    </location>
</feature>
<dbReference type="Gene3D" id="3.40.190.10">
    <property type="entry name" value="Periplasmic binding protein-like II"/>
    <property type="match status" value="1"/>
</dbReference>
<evidence type="ECO:0000256" key="4">
    <source>
        <dbReference type="ARBA" id="ARBA00022729"/>
    </source>
</evidence>
<gene>
    <name evidence="7" type="ORF">SAMN04487779_100219</name>
</gene>
<reference evidence="7 8" key="1">
    <citation type="submission" date="2016-10" db="EMBL/GenBank/DDBJ databases">
        <authorList>
            <person name="de Groot N.N."/>
        </authorList>
    </citation>
    <scope>NUCLEOTIDE SEQUENCE [LARGE SCALE GENOMIC DNA]</scope>
    <source>
        <strain evidence="7 8">CPCC 100156</strain>
    </source>
</reference>
<keyword evidence="3" id="KW-0813">Transport</keyword>
<dbReference type="Gene3D" id="3.90.76.10">
    <property type="entry name" value="Dipeptide-binding Protein, Domain 1"/>
    <property type="match status" value="1"/>
</dbReference>
<name>A0A1G6NIB5_9PROT</name>
<dbReference type="GO" id="GO:1904680">
    <property type="term" value="F:peptide transmembrane transporter activity"/>
    <property type="evidence" value="ECO:0007669"/>
    <property type="project" value="TreeGrafter"/>
</dbReference>
<dbReference type="SUPFAM" id="SSF53850">
    <property type="entry name" value="Periplasmic binding protein-like II"/>
    <property type="match status" value="1"/>
</dbReference>
<evidence type="ECO:0000313" key="7">
    <source>
        <dbReference type="EMBL" id="SDC67046.1"/>
    </source>
</evidence>
<sequence length="539" mass="58845">MPPIFRAMALMGLAMPALAMPGLATSALAMPATVQRAADAVTIGVAAPATSVDPHFFNAAPNSQLASHVFSRLIERDARVQLQPGLAESWRAIAPTVWEFRLRPGVTWHDGRPFTAEDVAFSLARAPHVPNSPGGYGSFLRLVKQVEVVGPLTIRLHTRQPHALLPTEIAYISIIARHAAQGATTEDFNSGRAAIGTGPYRLLSHSPNDRTELARNDTFFGPREPWSRVTLRFIGHDAARTAALLAGEVDMIDQVPTADLARLRAEPRVGLFEIQGLRLIFLQADFSHDGAMPFVTDQAGQPLPRNPFLDLRIRRALSLAIDREVLAERVMEGAARPAGQWLPPGVYSHDPDTPVPPFAPEQARRLLAEAGYPDGFRLTLHSPNDRYPNDARTAQAVARMWSRIGIRTEVAALPWASFSARSARQEFAVRLSGWGSSTGEASYFLANVLGTYDPAARRGAANAGRYSNPALDLMVDRAAAILDPEERERLLRGAVHLASEEVALIPLFHLVNAWATRAGLRYDARMDERSLATGLRRAQ</sequence>
<dbReference type="EMBL" id="FMZX01000002">
    <property type="protein sequence ID" value="SDC67046.1"/>
    <property type="molecule type" value="Genomic_DNA"/>
</dbReference>
<dbReference type="GO" id="GO:0030288">
    <property type="term" value="C:outer membrane-bounded periplasmic space"/>
    <property type="evidence" value="ECO:0007669"/>
    <property type="project" value="UniProtKB-ARBA"/>
</dbReference>
<evidence type="ECO:0000256" key="1">
    <source>
        <dbReference type="ARBA" id="ARBA00004418"/>
    </source>
</evidence>
<protein>
    <submittedName>
        <fullName evidence="7">Peptide/nickel transport system substrate-binding protein</fullName>
    </submittedName>
</protein>
<dbReference type="Gene3D" id="3.10.105.10">
    <property type="entry name" value="Dipeptide-binding Protein, Domain 3"/>
    <property type="match status" value="1"/>
</dbReference>
<dbReference type="InterPro" id="IPR030678">
    <property type="entry name" value="Peptide/Ni-bd"/>
</dbReference>
<dbReference type="STRING" id="938405.SAMN02927895_02984"/>
<organism evidence="7 8">
    <name type="scientific">Belnapia rosea</name>
    <dbReference type="NCBI Taxonomy" id="938405"/>
    <lineage>
        <taxon>Bacteria</taxon>
        <taxon>Pseudomonadati</taxon>
        <taxon>Pseudomonadota</taxon>
        <taxon>Alphaproteobacteria</taxon>
        <taxon>Acetobacterales</taxon>
        <taxon>Roseomonadaceae</taxon>
        <taxon>Belnapia</taxon>
    </lineage>
</organism>
<dbReference type="InterPro" id="IPR000914">
    <property type="entry name" value="SBP_5_dom"/>
</dbReference>
<keyword evidence="8" id="KW-1185">Reference proteome</keyword>
<evidence type="ECO:0000256" key="2">
    <source>
        <dbReference type="ARBA" id="ARBA00005695"/>
    </source>
</evidence>